<reference evidence="1 2" key="1">
    <citation type="submission" date="2023-01" db="EMBL/GenBank/DDBJ databases">
        <title>Genomes from the Australian National Cyanobacteria Reference Collection.</title>
        <authorList>
            <person name="Willis A."/>
            <person name="Lee E.M.F."/>
        </authorList>
    </citation>
    <scope>NUCLEOTIDE SEQUENCE [LARGE SCALE GENOMIC DNA]</scope>
    <source>
        <strain evidence="1 2">CS-1033</strain>
    </source>
</reference>
<organism evidence="1 2">
    <name type="scientific">Anabaenopsis arnoldii</name>
    <dbReference type="NCBI Taxonomy" id="2152938"/>
    <lineage>
        <taxon>Bacteria</taxon>
        <taxon>Bacillati</taxon>
        <taxon>Cyanobacteriota</taxon>
        <taxon>Cyanophyceae</taxon>
        <taxon>Nostocales</taxon>
        <taxon>Nodulariaceae</taxon>
        <taxon>Anabaenopsis</taxon>
    </lineage>
</organism>
<evidence type="ECO:0000313" key="2">
    <source>
        <dbReference type="Proteomes" id="UP001212499"/>
    </source>
</evidence>
<accession>A0ABT5AQX4</accession>
<proteinExistence type="predicted"/>
<protein>
    <submittedName>
        <fullName evidence="1">DUF1822 family protein</fullName>
    </submittedName>
</protein>
<dbReference type="InterPro" id="IPR014951">
    <property type="entry name" value="DUF1822"/>
</dbReference>
<dbReference type="RefSeq" id="WP_271731840.1">
    <property type="nucleotide sequence ID" value="NZ_JANQDP010000068.1"/>
</dbReference>
<name>A0ABT5AQX4_9CYAN</name>
<comment type="caution">
    <text evidence="1">The sequence shown here is derived from an EMBL/GenBank/DDBJ whole genome shotgun (WGS) entry which is preliminary data.</text>
</comment>
<dbReference type="EMBL" id="JAQMUH010000068">
    <property type="protein sequence ID" value="MDB9539107.1"/>
    <property type="molecule type" value="Genomic_DNA"/>
</dbReference>
<evidence type="ECO:0000313" key="1">
    <source>
        <dbReference type="EMBL" id="MDB9539107.1"/>
    </source>
</evidence>
<sequence>MSNQSYVQQANIAIPLIITQQAINTAAKFAQQQPNLKAQQVYLNTLAVYLVNNYLGIMGIETDLTAGDSWNPVVRFAADVADLEITGVGRLECRPITGNQEKCPIPLEVMDERIGYVVVEINLEESSAHLLGFTPEVTTEDISVNQLLPIKTLFEHISQLTSETPMVQLSDWLNHVYESGWELLENIFTDPVHQLSFGFRDSNTIIRGKKLDFIQGEQGVALCVAVTPVFNSEMAISINLYSYIQKKLPSGLRLMLFNAQGKLEMQVESGENDQFLRFQFHGELQEIFSIKICFGELEITEEFIV</sequence>
<gene>
    <name evidence="1" type="ORF">PN457_05435</name>
</gene>
<keyword evidence="2" id="KW-1185">Reference proteome</keyword>
<dbReference type="Proteomes" id="UP001212499">
    <property type="component" value="Unassembled WGS sequence"/>
</dbReference>
<dbReference type="Pfam" id="PF08852">
    <property type="entry name" value="DUF1822"/>
    <property type="match status" value="1"/>
</dbReference>